<keyword evidence="2" id="KW-1185">Reference proteome</keyword>
<evidence type="ECO:0000313" key="2">
    <source>
        <dbReference type="Proteomes" id="UP001367922"/>
    </source>
</evidence>
<dbReference type="RefSeq" id="WP_336480504.1">
    <property type="nucleotide sequence ID" value="NZ_JBAWSV010000001.1"/>
</dbReference>
<protein>
    <submittedName>
        <fullName evidence="1">Uncharacterized protein</fullName>
    </submittedName>
</protein>
<proteinExistence type="predicted"/>
<dbReference type="EMBL" id="JBAWSV010000001">
    <property type="protein sequence ID" value="MEI4828103.1"/>
    <property type="molecule type" value="Genomic_DNA"/>
</dbReference>
<organism evidence="1 2">
    <name type="scientific">Bacillus yunxiaonensis</name>
    <dbReference type="NCBI Taxonomy" id="3127665"/>
    <lineage>
        <taxon>Bacteria</taxon>
        <taxon>Bacillati</taxon>
        <taxon>Bacillota</taxon>
        <taxon>Bacilli</taxon>
        <taxon>Bacillales</taxon>
        <taxon>Bacillaceae</taxon>
        <taxon>Bacillus</taxon>
    </lineage>
</organism>
<sequence>MIKQQGYDELELHEGETLTQALLKLNENTRREAEAQYVEIHQVVPHGNQRFTVILNVYK</sequence>
<evidence type="ECO:0000313" key="1">
    <source>
        <dbReference type="EMBL" id="MEI4828103.1"/>
    </source>
</evidence>
<gene>
    <name evidence="1" type="ORF">WAX78_01290</name>
</gene>
<comment type="caution">
    <text evidence="1">The sequence shown here is derived from an EMBL/GenBank/DDBJ whole genome shotgun (WGS) entry which is preliminary data.</text>
</comment>
<name>A0ABU8FT01_9BACI</name>
<reference evidence="1 2" key="1">
    <citation type="submission" date="2024-01" db="EMBL/GenBank/DDBJ databases">
        <title>Seven novel Bacillus-like species.</title>
        <authorList>
            <person name="Liu G."/>
        </authorList>
    </citation>
    <scope>NUCLEOTIDE SEQUENCE [LARGE SCALE GENOMIC DNA]</scope>
    <source>
        <strain evidence="1 2">FJAT-53711</strain>
    </source>
</reference>
<accession>A0ABU8FT01</accession>
<dbReference type="Proteomes" id="UP001367922">
    <property type="component" value="Unassembled WGS sequence"/>
</dbReference>